<evidence type="ECO:0000313" key="2">
    <source>
        <dbReference type="Proteomes" id="UP001236014"/>
    </source>
</evidence>
<dbReference type="Proteomes" id="UP001236014">
    <property type="component" value="Chromosome"/>
</dbReference>
<dbReference type="AlphaFoldDB" id="A0A9Y2MZ82"/>
<proteinExistence type="predicted"/>
<dbReference type="RefSeq" id="WP_285971292.1">
    <property type="nucleotide sequence ID" value="NZ_CP127294.1"/>
</dbReference>
<keyword evidence="2" id="KW-1185">Reference proteome</keyword>
<sequence length="46" mass="5229">MPSTQYAYVGFELAKWDYVGVDGGEYLYRYSFIGRNLGIVTCKPEA</sequence>
<organism evidence="1 2">
    <name type="scientific">Amycolatopsis carbonis</name>
    <dbReference type="NCBI Taxonomy" id="715471"/>
    <lineage>
        <taxon>Bacteria</taxon>
        <taxon>Bacillati</taxon>
        <taxon>Actinomycetota</taxon>
        <taxon>Actinomycetes</taxon>
        <taxon>Pseudonocardiales</taxon>
        <taxon>Pseudonocardiaceae</taxon>
        <taxon>Amycolatopsis</taxon>
    </lineage>
</organism>
<dbReference type="KEGG" id="acab:QRX50_07835"/>
<reference evidence="1 2" key="1">
    <citation type="submission" date="2023-06" db="EMBL/GenBank/DDBJ databases">
        <authorList>
            <person name="Oyuntsetseg B."/>
            <person name="Kim S.B."/>
        </authorList>
    </citation>
    <scope>NUCLEOTIDE SEQUENCE [LARGE SCALE GENOMIC DNA]</scope>
    <source>
        <strain evidence="1 2">2-15</strain>
    </source>
</reference>
<evidence type="ECO:0000313" key="1">
    <source>
        <dbReference type="EMBL" id="WIX80667.1"/>
    </source>
</evidence>
<dbReference type="EMBL" id="CP127294">
    <property type="protein sequence ID" value="WIX80667.1"/>
    <property type="molecule type" value="Genomic_DNA"/>
</dbReference>
<gene>
    <name evidence="1" type="ORF">QRX50_07835</name>
</gene>
<protein>
    <submittedName>
        <fullName evidence="1">Uncharacterized protein</fullName>
    </submittedName>
</protein>
<accession>A0A9Y2MZ82</accession>
<name>A0A9Y2MZ82_9PSEU</name>